<dbReference type="EMBL" id="WUUL01000021">
    <property type="protein sequence ID" value="MXQ55873.1"/>
    <property type="molecule type" value="Genomic_DNA"/>
</dbReference>
<proteinExistence type="predicted"/>
<organism evidence="1 2">
    <name type="scientific">Shimazuella alba</name>
    <dbReference type="NCBI Taxonomy" id="2690964"/>
    <lineage>
        <taxon>Bacteria</taxon>
        <taxon>Bacillati</taxon>
        <taxon>Bacillota</taxon>
        <taxon>Bacilli</taxon>
        <taxon>Bacillales</taxon>
        <taxon>Thermoactinomycetaceae</taxon>
        <taxon>Shimazuella</taxon>
    </lineage>
</organism>
<dbReference type="AlphaFoldDB" id="A0A6I4VYD6"/>
<comment type="caution">
    <text evidence="1">The sequence shown here is derived from an EMBL/GenBank/DDBJ whole genome shotgun (WGS) entry which is preliminary data.</text>
</comment>
<keyword evidence="2" id="KW-1185">Reference proteome</keyword>
<protein>
    <submittedName>
        <fullName evidence="1">Uncharacterized protein</fullName>
    </submittedName>
</protein>
<reference evidence="1 2" key="1">
    <citation type="submission" date="2019-12" db="EMBL/GenBank/DDBJ databases">
        <title>Whole-genome analyses of novel actinobacteria.</title>
        <authorList>
            <person name="Sahin N."/>
            <person name="Saygin H."/>
        </authorList>
    </citation>
    <scope>NUCLEOTIDE SEQUENCE [LARGE SCALE GENOMIC DNA]</scope>
    <source>
        <strain evidence="1 2">KC615</strain>
    </source>
</reference>
<gene>
    <name evidence="1" type="ORF">GSM42_19520</name>
</gene>
<dbReference type="RefSeq" id="WP_160803225.1">
    <property type="nucleotide sequence ID" value="NZ_WUUL01000021.1"/>
</dbReference>
<name>A0A6I4VYD6_9BACL</name>
<accession>A0A6I4VYD6</accession>
<sequence length="103" mass="11264">MASTIAAKLAAATSIIHAGGSATGKYQMDVDSPRETIDMFDTVHELAAAGKDQQAVALAKKALRKHPDFSKFKSGLDEIKRTHIGKYTNFTKENFEFAYSLLK</sequence>
<evidence type="ECO:0000313" key="2">
    <source>
        <dbReference type="Proteomes" id="UP000430692"/>
    </source>
</evidence>
<dbReference type="Proteomes" id="UP000430692">
    <property type="component" value="Unassembled WGS sequence"/>
</dbReference>
<evidence type="ECO:0000313" key="1">
    <source>
        <dbReference type="EMBL" id="MXQ55873.1"/>
    </source>
</evidence>